<dbReference type="Gene3D" id="3.40.367.20">
    <property type="match status" value="1"/>
</dbReference>
<evidence type="ECO:0000259" key="10">
    <source>
        <dbReference type="Pfam" id="PF03727"/>
    </source>
</evidence>
<keyword evidence="7 8" id="KW-0324">Glycolysis</keyword>
<keyword evidence="5 8" id="KW-0418">Kinase</keyword>
<dbReference type="InterPro" id="IPR022673">
    <property type="entry name" value="Hexokinase_C"/>
</dbReference>
<evidence type="ECO:0000256" key="3">
    <source>
        <dbReference type="ARBA" id="ARBA00022679"/>
    </source>
</evidence>
<dbReference type="GO" id="GO:0004340">
    <property type="term" value="F:glucokinase activity"/>
    <property type="evidence" value="ECO:0007669"/>
    <property type="project" value="TreeGrafter"/>
</dbReference>
<dbReference type="Pfam" id="PF03727">
    <property type="entry name" value="Hexokinase_2"/>
    <property type="match status" value="1"/>
</dbReference>
<organism evidence="11">
    <name type="scientific">Phaffia rhodozyma</name>
    <name type="common">Yeast</name>
    <name type="synonym">Xanthophyllomyces dendrorhous</name>
    <dbReference type="NCBI Taxonomy" id="264483"/>
    <lineage>
        <taxon>Eukaryota</taxon>
        <taxon>Fungi</taxon>
        <taxon>Dikarya</taxon>
        <taxon>Basidiomycota</taxon>
        <taxon>Agaricomycotina</taxon>
        <taxon>Tremellomycetes</taxon>
        <taxon>Cystofilobasidiales</taxon>
        <taxon>Mrakiaceae</taxon>
        <taxon>Phaffia</taxon>
    </lineage>
</organism>
<dbReference type="FunFam" id="3.30.420.40:FF:000034">
    <property type="entry name" value="Phosphotransferase"/>
    <property type="match status" value="1"/>
</dbReference>
<evidence type="ECO:0000256" key="1">
    <source>
        <dbReference type="ARBA" id="ARBA00004888"/>
    </source>
</evidence>
<dbReference type="SUPFAM" id="SSF53067">
    <property type="entry name" value="Actin-like ATPase domain"/>
    <property type="match status" value="2"/>
</dbReference>
<protein>
    <recommendedName>
        <fullName evidence="8">Phosphotransferase</fullName>
        <ecNumber evidence="8">2.7.1.-</ecNumber>
    </recommendedName>
</protein>
<dbReference type="AlphaFoldDB" id="A0A0F7SGR4"/>
<dbReference type="PROSITE" id="PS51748">
    <property type="entry name" value="HEXOKINASE_2"/>
    <property type="match status" value="1"/>
</dbReference>
<dbReference type="GO" id="GO:0005524">
    <property type="term" value="F:ATP binding"/>
    <property type="evidence" value="ECO:0007669"/>
    <property type="project" value="UniProtKB-UniRule"/>
</dbReference>
<dbReference type="UniPathway" id="UPA00109">
    <property type="reaction ID" value="UER00180"/>
</dbReference>
<dbReference type="PANTHER" id="PTHR19443:SF30">
    <property type="entry name" value="GLUCOKINASE-1-RELATED"/>
    <property type="match status" value="1"/>
</dbReference>
<evidence type="ECO:0000256" key="2">
    <source>
        <dbReference type="ARBA" id="ARBA00009225"/>
    </source>
</evidence>
<dbReference type="GO" id="GO:0008865">
    <property type="term" value="F:fructokinase activity"/>
    <property type="evidence" value="ECO:0007669"/>
    <property type="project" value="TreeGrafter"/>
</dbReference>
<dbReference type="PRINTS" id="PR00475">
    <property type="entry name" value="HEXOKINASE"/>
</dbReference>
<dbReference type="Gene3D" id="1.10.287.1250">
    <property type="match status" value="1"/>
</dbReference>
<dbReference type="PANTHER" id="PTHR19443">
    <property type="entry name" value="HEXOKINASE"/>
    <property type="match status" value="1"/>
</dbReference>
<name>A0A0F7SGR4_PHARH</name>
<evidence type="ECO:0000256" key="8">
    <source>
        <dbReference type="RuleBase" id="RU362007"/>
    </source>
</evidence>
<comment type="pathway">
    <text evidence="1">Carbohydrate degradation; glycolysis; D-glyceraldehyde 3-phosphate and glycerone phosphate from D-glucose: step 1/4.</text>
</comment>
<reference evidence="11" key="1">
    <citation type="submission" date="2014-08" db="EMBL/GenBank/DDBJ databases">
        <authorList>
            <person name="Sharma Rahul"/>
            <person name="Thines Marco"/>
        </authorList>
    </citation>
    <scope>NUCLEOTIDE SEQUENCE</scope>
</reference>
<evidence type="ECO:0000256" key="7">
    <source>
        <dbReference type="ARBA" id="ARBA00023152"/>
    </source>
</evidence>
<dbReference type="GO" id="GO:0006006">
    <property type="term" value="P:glucose metabolic process"/>
    <property type="evidence" value="ECO:0007669"/>
    <property type="project" value="TreeGrafter"/>
</dbReference>
<dbReference type="GO" id="GO:0005829">
    <property type="term" value="C:cytosol"/>
    <property type="evidence" value="ECO:0007669"/>
    <property type="project" value="TreeGrafter"/>
</dbReference>
<dbReference type="Gene3D" id="3.30.420.40">
    <property type="match status" value="1"/>
</dbReference>
<dbReference type="InterPro" id="IPR001312">
    <property type="entry name" value="Hexokinase"/>
</dbReference>
<evidence type="ECO:0000256" key="4">
    <source>
        <dbReference type="ARBA" id="ARBA00022741"/>
    </source>
</evidence>
<dbReference type="Pfam" id="PF00349">
    <property type="entry name" value="Hexokinase_1"/>
    <property type="match status" value="1"/>
</dbReference>
<dbReference type="GO" id="GO:0005536">
    <property type="term" value="F:D-glucose binding"/>
    <property type="evidence" value="ECO:0007669"/>
    <property type="project" value="InterPro"/>
</dbReference>
<evidence type="ECO:0000256" key="6">
    <source>
        <dbReference type="ARBA" id="ARBA00022840"/>
    </source>
</evidence>
<feature type="domain" description="Hexokinase N-terminal" evidence="9">
    <location>
        <begin position="20"/>
        <end position="214"/>
    </location>
</feature>
<keyword evidence="6 8" id="KW-0067">ATP-binding</keyword>
<dbReference type="InterPro" id="IPR043129">
    <property type="entry name" value="ATPase_NBD"/>
</dbReference>
<dbReference type="InterPro" id="IPR022672">
    <property type="entry name" value="Hexokinase_N"/>
</dbReference>
<dbReference type="GO" id="GO:0006096">
    <property type="term" value="P:glycolytic process"/>
    <property type="evidence" value="ECO:0007669"/>
    <property type="project" value="UniProtKB-UniPathway"/>
</dbReference>
<dbReference type="EC" id="2.7.1.-" evidence="8"/>
<feature type="domain" description="Hexokinase C-terminal" evidence="10">
    <location>
        <begin position="221"/>
        <end position="486"/>
    </location>
</feature>
<dbReference type="PROSITE" id="PS00378">
    <property type="entry name" value="HEXOKINASE_1"/>
    <property type="match status" value="1"/>
</dbReference>
<dbReference type="GO" id="GO:0001678">
    <property type="term" value="P:intracellular glucose homeostasis"/>
    <property type="evidence" value="ECO:0007669"/>
    <property type="project" value="InterPro"/>
</dbReference>
<proteinExistence type="inferred from homology"/>
<keyword evidence="3 8" id="KW-0808">Transferase</keyword>
<dbReference type="InterPro" id="IPR019807">
    <property type="entry name" value="Hexokinase_BS"/>
</dbReference>
<accession>A0A0F7SGR4</accession>
<evidence type="ECO:0000313" key="11">
    <source>
        <dbReference type="EMBL" id="CDZ96529.1"/>
    </source>
</evidence>
<comment type="similarity">
    <text evidence="2 8">Belongs to the hexokinase family.</text>
</comment>
<dbReference type="GO" id="GO:0005739">
    <property type="term" value="C:mitochondrion"/>
    <property type="evidence" value="ECO:0007669"/>
    <property type="project" value="TreeGrafter"/>
</dbReference>
<evidence type="ECO:0000259" key="9">
    <source>
        <dbReference type="Pfam" id="PF00349"/>
    </source>
</evidence>
<keyword evidence="4 8" id="KW-0547">Nucleotide-binding</keyword>
<sequence>MAPTAASAAVSTKPRLPQAVQALEPSFFLETPKLQQIVKAFRAEFSQGLTSYGKDVAMIPSYITGVPDGNEEGTFLALDLGGTNLRVCEVRLLGSHKFTIKQQKYKVSDDLKRGDARDLFDYIAESVDSFLTEIGTESDSGKVLHLGFTFSFPVEQTALDAGTILTWTKGFSATNAIGNDVVKLLQDSLDRKHIHVRCSALVNDTVGTMLSSSYQHGPALIGAIFGTGTNGAYLEDLSKITKLGESYIKEQTAKVGSKMVINTEWGALDNSRAVLPITLFDGALDRLSINPHKQAFEKLISGMYLGEITRNILLHFIDSSLLFSGYSTPELNAHYGIDTSFLSFVEAAADIAPKKESTSSSDLTPAQQAIKELITKYLGVKAKHISQQDVELVLWAVQAVGSRAAALSACAIACIVLHTQGETAEDVKNVDLLDVGVDGSVAELYPHFQERVNSYLAALLGEEYASKIRLVLAKDGSGVGAALAALQAKKDLDALAAVEN</sequence>
<evidence type="ECO:0000256" key="5">
    <source>
        <dbReference type="ARBA" id="ARBA00022777"/>
    </source>
</evidence>
<dbReference type="EMBL" id="LN483144">
    <property type="protein sequence ID" value="CDZ96529.1"/>
    <property type="molecule type" value="Genomic_DNA"/>
</dbReference>